<feature type="domain" description="Transcription regulator TrmB N-terminal" evidence="1">
    <location>
        <begin position="16"/>
        <end position="81"/>
    </location>
</feature>
<accession>A0A1F5X3G6</accession>
<dbReference type="InterPro" id="IPR002831">
    <property type="entry name" value="Tscrpt_reg_TrmB_N"/>
</dbReference>
<dbReference type="AlphaFoldDB" id="A0A1F5X3G6"/>
<dbReference type="Pfam" id="PF01978">
    <property type="entry name" value="TrmB"/>
    <property type="match status" value="1"/>
</dbReference>
<reference evidence="2 3" key="1">
    <citation type="journal article" date="2016" name="Nat. Commun.">
        <title>Thousands of microbial genomes shed light on interconnected biogeochemical processes in an aquifer system.</title>
        <authorList>
            <person name="Anantharaman K."/>
            <person name="Brown C.T."/>
            <person name="Hug L.A."/>
            <person name="Sharon I."/>
            <person name="Castelle C.J."/>
            <person name="Probst A.J."/>
            <person name="Thomas B.C."/>
            <person name="Singh A."/>
            <person name="Wilkins M.J."/>
            <person name="Karaoz U."/>
            <person name="Brodie E.L."/>
            <person name="Williams K.H."/>
            <person name="Hubbard S.S."/>
            <person name="Banfield J.F."/>
        </authorList>
    </citation>
    <scope>NUCLEOTIDE SEQUENCE [LARGE SCALE GENOMIC DNA]</scope>
</reference>
<name>A0A1F5X3G6_9BACT</name>
<dbReference type="PANTHER" id="PTHR34293">
    <property type="entry name" value="HTH-TYPE TRANSCRIPTIONAL REGULATOR TRMBL2"/>
    <property type="match status" value="1"/>
</dbReference>
<sequence length="252" mass="29100">MFDKNQKDEVLDGLLSLGMDLKEARVYMSLLLLGEVGSSKIIKDTDLHGQYVYQSLDKLERRGLVQHVIKRGRKKFTAKNPNMLSRLAEEKKILAENLVTKLNEIIVLPLEQHFEVFQGKESYVAHEFDMLEYAKEKCEVLIIGGTGDKFNETMGVRLKDYTKRQIERGIKMRYIGSEGQREAMESVHGKRELFEVRYLPGLFTAEVNTNIWPDALAFNIFSEPVTHFTIWNPLVTKSYAGFFETLWTLAKQ</sequence>
<evidence type="ECO:0000313" key="2">
    <source>
        <dbReference type="EMBL" id="OGF82426.1"/>
    </source>
</evidence>
<dbReference type="InterPro" id="IPR051797">
    <property type="entry name" value="TrmB-like"/>
</dbReference>
<dbReference type="InterPro" id="IPR036390">
    <property type="entry name" value="WH_DNA-bd_sf"/>
</dbReference>
<evidence type="ECO:0000259" key="1">
    <source>
        <dbReference type="Pfam" id="PF01978"/>
    </source>
</evidence>
<proteinExistence type="predicted"/>
<dbReference type="EMBL" id="MFIE01000019">
    <property type="protein sequence ID" value="OGF82426.1"/>
    <property type="molecule type" value="Genomic_DNA"/>
</dbReference>
<dbReference type="Proteomes" id="UP000178684">
    <property type="component" value="Unassembled WGS sequence"/>
</dbReference>
<dbReference type="SUPFAM" id="SSF46785">
    <property type="entry name" value="Winged helix' DNA-binding domain"/>
    <property type="match status" value="1"/>
</dbReference>
<evidence type="ECO:0000313" key="3">
    <source>
        <dbReference type="Proteomes" id="UP000178684"/>
    </source>
</evidence>
<gene>
    <name evidence="2" type="ORF">A3B18_03740</name>
</gene>
<organism evidence="2 3">
    <name type="scientific">Candidatus Giovannonibacteria bacterium RIFCSPLOWO2_01_FULL_46_13</name>
    <dbReference type="NCBI Taxonomy" id="1798352"/>
    <lineage>
        <taxon>Bacteria</taxon>
        <taxon>Candidatus Giovannoniibacteriota</taxon>
    </lineage>
</organism>
<protein>
    <recommendedName>
        <fullName evidence="1">Transcription regulator TrmB N-terminal domain-containing protein</fullName>
    </recommendedName>
</protein>
<comment type="caution">
    <text evidence="2">The sequence shown here is derived from an EMBL/GenBank/DDBJ whole genome shotgun (WGS) entry which is preliminary data.</text>
</comment>
<dbReference type="PANTHER" id="PTHR34293:SF1">
    <property type="entry name" value="HTH-TYPE TRANSCRIPTIONAL REGULATOR TRMBL2"/>
    <property type="match status" value="1"/>
</dbReference>
<dbReference type="InterPro" id="IPR036388">
    <property type="entry name" value="WH-like_DNA-bd_sf"/>
</dbReference>
<dbReference type="Gene3D" id="1.10.10.10">
    <property type="entry name" value="Winged helix-like DNA-binding domain superfamily/Winged helix DNA-binding domain"/>
    <property type="match status" value="1"/>
</dbReference>